<dbReference type="Proteomes" id="UP000516305">
    <property type="component" value="Chromosome"/>
</dbReference>
<dbReference type="RefSeq" id="WP_210757622.1">
    <property type="nucleotide sequence ID" value="NZ_CP060139.1"/>
</dbReference>
<keyword evidence="3" id="KW-1185">Reference proteome</keyword>
<proteinExistence type="predicted"/>
<reference evidence="2 3" key="1">
    <citation type="submission" date="2020-08" db="EMBL/GenBank/DDBJ databases">
        <title>Croceimicrobium hydrocarbonivorans gen. nov., sp. nov., a novel marine bacterium isolated from a bacterial consortium that degrades polyethylene terephthalate.</title>
        <authorList>
            <person name="Liu R."/>
        </authorList>
    </citation>
    <scope>NUCLEOTIDE SEQUENCE [LARGE SCALE GENOMIC DNA]</scope>
    <source>
        <strain evidence="2 3">A20-9</strain>
    </source>
</reference>
<organism evidence="2 3">
    <name type="scientific">Croceimicrobium hydrocarbonivorans</name>
    <dbReference type="NCBI Taxonomy" id="2761580"/>
    <lineage>
        <taxon>Bacteria</taxon>
        <taxon>Pseudomonadati</taxon>
        <taxon>Bacteroidota</taxon>
        <taxon>Flavobacteriia</taxon>
        <taxon>Flavobacteriales</taxon>
        <taxon>Owenweeksiaceae</taxon>
        <taxon>Croceimicrobium</taxon>
    </lineage>
</organism>
<dbReference type="KEGG" id="chyd:H4K34_11945"/>
<feature type="chain" id="PRO_5028845831" evidence="1">
    <location>
        <begin position="20"/>
        <end position="551"/>
    </location>
</feature>
<dbReference type="PROSITE" id="PS51257">
    <property type="entry name" value="PROKAR_LIPOPROTEIN"/>
    <property type="match status" value="1"/>
</dbReference>
<evidence type="ECO:0000313" key="3">
    <source>
        <dbReference type="Proteomes" id="UP000516305"/>
    </source>
</evidence>
<evidence type="ECO:0000256" key="1">
    <source>
        <dbReference type="SAM" id="SignalP"/>
    </source>
</evidence>
<name>A0A7H0VBI8_9FLAO</name>
<accession>A0A7H0VBI8</accession>
<evidence type="ECO:0000313" key="2">
    <source>
        <dbReference type="EMBL" id="QNR23086.1"/>
    </source>
</evidence>
<gene>
    <name evidence="2" type="ORF">H4K34_11945</name>
</gene>
<protein>
    <submittedName>
        <fullName evidence="2">Uncharacterized protein</fullName>
    </submittedName>
</protein>
<keyword evidence="1" id="KW-0732">Signal</keyword>
<feature type="signal peptide" evidence="1">
    <location>
        <begin position="1"/>
        <end position="19"/>
    </location>
</feature>
<dbReference type="EMBL" id="CP060139">
    <property type="protein sequence ID" value="QNR23086.1"/>
    <property type="molecule type" value="Genomic_DNA"/>
</dbReference>
<sequence>MIRFIKPLLLLAFSLSLFSCTKPDDIINDFDVHVNPTFYRYIAITDLVDANDSTTVLPANLRIKLSGPDASKIYALDGTQNIQNSGKLVQLMVPTEQEPVAGSPLRFSINASAPGYLGSNLSYEVKEGQYYQNKELRLLNTANLPSNIAVGTAGFSTNPSTGETSDTIQVSAQKTNSKVALTIPPGTKFLDEQGNVILGKKANRFEIEIIDGSVFIAVWDGAIDLVVPTTGDGGVSLGEGEDFSFAAINENGGLTEILTPPGLNATVRLDIDPNLYNPETLQPFAVGDRAGVKYFEPEEQVWKFMSNQDLVVKKDDNDVLYIDISVDPLSYSTESNAYRLWYSPKLTPSYEYSISSNLKSANVPSATGNLELVFEILNTNIQYVVELGGSFNYESPSITSSNPQQDIKALQPLVLKEVRAKSGSLKNSNYSFNASETSNGWKIEIDYNSAIDPVTLAYRLRCDGAFIQPPVGVVMYYRAHDPSDEAPFSELYRFVNNTVTQYSFTSLEDGAYYDFRAQYGQDQIDTMNVKVIDGHTYDINLPQSVCNKIGF</sequence>
<dbReference type="AlphaFoldDB" id="A0A7H0VBI8"/>